<name>A0A1I4GXF3_9HYPH</name>
<dbReference type="STRING" id="414703.SAMN04488125_11350"/>
<dbReference type="AlphaFoldDB" id="A0A1I4GXF3"/>
<proteinExistence type="predicted"/>
<keyword evidence="3" id="KW-1185">Reference proteome</keyword>
<evidence type="ECO:0000313" key="3">
    <source>
        <dbReference type="Proteomes" id="UP000198804"/>
    </source>
</evidence>
<feature type="signal peptide" evidence="1">
    <location>
        <begin position="1"/>
        <end position="23"/>
    </location>
</feature>
<sequence length="122" mass="13475">MLRSALNLTILAAMTLAPLPVLAQGKQDFTLVNRTGYQIDEVYVGPVSQRHWGEDVMGKDSIGDGESADISFNGGSKACKWDIKVVYNDGDESEFREVNLCNVSTVTLFWNRKAGTTRFVVE</sequence>
<feature type="chain" id="PRO_5011733587" description="Argininosuccinate lyase" evidence="1">
    <location>
        <begin position="24"/>
        <end position="122"/>
    </location>
</feature>
<dbReference type="Proteomes" id="UP000198804">
    <property type="component" value="Unassembled WGS sequence"/>
</dbReference>
<keyword evidence="1" id="KW-0732">Signal</keyword>
<evidence type="ECO:0008006" key="4">
    <source>
        <dbReference type="Google" id="ProtNLM"/>
    </source>
</evidence>
<evidence type="ECO:0000256" key="1">
    <source>
        <dbReference type="SAM" id="SignalP"/>
    </source>
</evidence>
<dbReference type="OrthoDB" id="4736977at2"/>
<organism evidence="2 3">
    <name type="scientific">Methylorubrum salsuginis</name>
    <dbReference type="NCBI Taxonomy" id="414703"/>
    <lineage>
        <taxon>Bacteria</taxon>
        <taxon>Pseudomonadati</taxon>
        <taxon>Pseudomonadota</taxon>
        <taxon>Alphaproteobacteria</taxon>
        <taxon>Hyphomicrobiales</taxon>
        <taxon>Methylobacteriaceae</taxon>
        <taxon>Methylorubrum</taxon>
    </lineage>
</organism>
<accession>A0A1I4GXF3</accession>
<dbReference type="RefSeq" id="WP_091948270.1">
    <property type="nucleotide sequence ID" value="NZ_FOSV01000013.1"/>
</dbReference>
<dbReference type="EMBL" id="FOSV01000013">
    <property type="protein sequence ID" value="SFL34684.1"/>
    <property type="molecule type" value="Genomic_DNA"/>
</dbReference>
<reference evidence="3" key="1">
    <citation type="submission" date="2016-10" db="EMBL/GenBank/DDBJ databases">
        <authorList>
            <person name="Varghese N."/>
            <person name="Submissions S."/>
        </authorList>
    </citation>
    <scope>NUCLEOTIDE SEQUENCE [LARGE SCALE GENOMIC DNA]</scope>
    <source>
        <strain evidence="3">CGMCC 1.6474</strain>
    </source>
</reference>
<evidence type="ECO:0000313" key="2">
    <source>
        <dbReference type="EMBL" id="SFL34684.1"/>
    </source>
</evidence>
<gene>
    <name evidence="2" type="ORF">SAMN04488125_11350</name>
</gene>
<protein>
    <recommendedName>
        <fullName evidence="4">Argininosuccinate lyase</fullName>
    </recommendedName>
</protein>